<keyword evidence="3 7" id="KW-0547">Nucleotide-binding</keyword>
<keyword evidence="4" id="KW-0418">Kinase</keyword>
<dbReference type="GO" id="GO:0005524">
    <property type="term" value="F:ATP binding"/>
    <property type="evidence" value="ECO:0007669"/>
    <property type="project" value="UniProtKB-UniRule"/>
</dbReference>
<feature type="domain" description="Protein kinase" evidence="10">
    <location>
        <begin position="140"/>
        <end position="399"/>
    </location>
</feature>
<dbReference type="FunFam" id="3.30.200.20:FF:000042">
    <property type="entry name" value="Aurora kinase A"/>
    <property type="match status" value="1"/>
</dbReference>
<evidence type="ECO:0000256" key="1">
    <source>
        <dbReference type="ARBA" id="ARBA00022527"/>
    </source>
</evidence>
<evidence type="ECO:0000313" key="11">
    <source>
        <dbReference type="EMBL" id="CAD8093741.1"/>
    </source>
</evidence>
<evidence type="ECO:0000256" key="3">
    <source>
        <dbReference type="ARBA" id="ARBA00022741"/>
    </source>
</evidence>
<dbReference type="PANTHER" id="PTHR24350">
    <property type="entry name" value="SERINE/THREONINE-PROTEIN KINASE IAL-RELATED"/>
    <property type="match status" value="1"/>
</dbReference>
<dbReference type="PROSITE" id="PS50011">
    <property type="entry name" value="PROTEIN_KINASE_DOM"/>
    <property type="match status" value="1"/>
</dbReference>
<dbReference type="EMBL" id="CAJJDM010000097">
    <property type="protein sequence ID" value="CAD8093741.1"/>
    <property type="molecule type" value="Genomic_DNA"/>
</dbReference>
<dbReference type="AlphaFoldDB" id="A0A8S1NTY0"/>
<proteinExistence type="predicted"/>
<reference evidence="11" key="1">
    <citation type="submission" date="2021-01" db="EMBL/GenBank/DDBJ databases">
        <authorList>
            <consortium name="Genoscope - CEA"/>
            <person name="William W."/>
        </authorList>
    </citation>
    <scope>NUCLEOTIDE SEQUENCE</scope>
</reference>
<feature type="cross-link" description="Glycyl lysine isopeptide (Lys-Gly) (interchain with G-Cter in SUMO2)" evidence="8">
    <location>
        <position position="266"/>
    </location>
</feature>
<organism evidence="11 12">
    <name type="scientific">Paramecium primaurelia</name>
    <dbReference type="NCBI Taxonomy" id="5886"/>
    <lineage>
        <taxon>Eukaryota</taxon>
        <taxon>Sar</taxon>
        <taxon>Alveolata</taxon>
        <taxon>Ciliophora</taxon>
        <taxon>Intramacronucleata</taxon>
        <taxon>Oligohymenophorea</taxon>
        <taxon>Peniculida</taxon>
        <taxon>Parameciidae</taxon>
        <taxon>Paramecium</taxon>
    </lineage>
</organism>
<evidence type="ECO:0000256" key="4">
    <source>
        <dbReference type="ARBA" id="ARBA00022777"/>
    </source>
</evidence>
<evidence type="ECO:0000259" key="10">
    <source>
        <dbReference type="PROSITE" id="PS50011"/>
    </source>
</evidence>
<dbReference type="Proteomes" id="UP000688137">
    <property type="component" value="Unassembled WGS sequence"/>
</dbReference>
<dbReference type="InterPro" id="IPR017441">
    <property type="entry name" value="Protein_kinase_ATP_BS"/>
</dbReference>
<evidence type="ECO:0000313" key="12">
    <source>
        <dbReference type="Proteomes" id="UP000688137"/>
    </source>
</evidence>
<feature type="binding site" evidence="7 9">
    <location>
        <position position="169"/>
    </location>
    <ligand>
        <name>ATP</name>
        <dbReference type="ChEBI" id="CHEBI:30616"/>
    </ligand>
</feature>
<comment type="caution">
    <text evidence="11">The sequence shown here is derived from an EMBL/GenBank/DDBJ whole genome shotgun (WGS) entry which is preliminary data.</text>
</comment>
<feature type="binding site" evidence="7">
    <location>
        <position position="285"/>
    </location>
    <ligand>
        <name>ATP</name>
        <dbReference type="ChEBI" id="CHEBI:30616"/>
    </ligand>
</feature>
<evidence type="ECO:0000256" key="9">
    <source>
        <dbReference type="PROSITE-ProRule" id="PRU10141"/>
    </source>
</evidence>
<feature type="active site" description="Proton acceptor" evidence="6">
    <location>
        <position position="264"/>
    </location>
</feature>
<dbReference type="InterPro" id="IPR030616">
    <property type="entry name" value="Aur-like"/>
</dbReference>
<gene>
    <name evidence="11" type="ORF">PPRIM_AZ9-3.1.T0940033</name>
</gene>
<evidence type="ECO:0000256" key="6">
    <source>
        <dbReference type="PIRSR" id="PIRSR630616-1"/>
    </source>
</evidence>
<feature type="binding site" evidence="7">
    <location>
        <begin position="268"/>
        <end position="269"/>
    </location>
    <ligand>
        <name>ATP</name>
        <dbReference type="ChEBI" id="CHEBI:30616"/>
    </ligand>
</feature>
<dbReference type="InterPro" id="IPR000719">
    <property type="entry name" value="Prot_kinase_dom"/>
</dbReference>
<evidence type="ECO:0000256" key="2">
    <source>
        <dbReference type="ARBA" id="ARBA00022679"/>
    </source>
</evidence>
<evidence type="ECO:0000256" key="7">
    <source>
        <dbReference type="PIRSR" id="PIRSR630616-2"/>
    </source>
</evidence>
<keyword evidence="12" id="KW-1185">Reference proteome</keyword>
<dbReference type="PROSITE" id="PS00108">
    <property type="entry name" value="PROTEIN_KINASE_ST"/>
    <property type="match status" value="1"/>
</dbReference>
<keyword evidence="1" id="KW-0723">Serine/threonine-protein kinase</keyword>
<dbReference type="GO" id="GO:0004674">
    <property type="term" value="F:protein serine/threonine kinase activity"/>
    <property type="evidence" value="ECO:0007669"/>
    <property type="project" value="UniProtKB-KW"/>
</dbReference>
<dbReference type="PROSITE" id="PS00107">
    <property type="entry name" value="PROTEIN_KINASE_ATP"/>
    <property type="match status" value="1"/>
</dbReference>
<dbReference type="SMART" id="SM00220">
    <property type="entry name" value="S_TKc"/>
    <property type="match status" value="1"/>
</dbReference>
<name>A0A8S1NTY0_PARPR</name>
<dbReference type="InterPro" id="IPR008271">
    <property type="entry name" value="Ser/Thr_kinase_AS"/>
</dbReference>
<dbReference type="OMA" id="FNCKVDY"/>
<keyword evidence="2" id="KW-0808">Transferase</keyword>
<sequence>MQSKTFRSFFDEQTIDSSFWQKSISQINIEKIEHQFMLFEKSQKTGFWVSKNYIIYDSKLMKLRPNKQTIHQINLNMSRIEKIKYQNDQEKESCNRKKYGIRIIRNQRCRELYSRSKEINQKIWEELKKQSLQITFKHDYDIQKMIGKGNFAKVYLCNKKSDKQQFAVKVFEKSKMINTETDRLALLKEISILRKLNYKGFIKLHEVYEDETHIYLVQEYLQGGELYQHIKKNQKLPENIVAGIIATLLKSLEYLHKKNIIHRDLKPENMILRKKGILDDLVIADFGLADFYDPLGNYMFQRCGTPGFVAPEILQDKLYDSKVDIYSVGCLMYLLLVGKSPFKGSTYDEIVMRNFNCKVDYQSIESIISIQCLQLLKLLLNRRPSQRPNPQEALKHEWFMLNLDNQRYRELNNNEEQDQLNKEINKSIINDVGSCGYMKYFSGIQTYDKKPEYSTPQICNVNKKQDATIYTPQYAMLQSIQEQFKDSEKKISIRNLEDEFGDIIFEKESPQSHKLPQYQLIGKLKKVLDQNHLSKQPSLIIKKQSQNQIKDIEQHLLSITQINQNQTQYKIVNKIMNNLKNLEQV</sequence>
<dbReference type="Pfam" id="PF00069">
    <property type="entry name" value="Pkinase"/>
    <property type="match status" value="1"/>
</dbReference>
<protein>
    <recommendedName>
        <fullName evidence="10">Protein kinase domain-containing protein</fullName>
    </recommendedName>
</protein>
<evidence type="ECO:0000256" key="5">
    <source>
        <dbReference type="ARBA" id="ARBA00022840"/>
    </source>
</evidence>
<evidence type="ECO:0000256" key="8">
    <source>
        <dbReference type="PIRSR" id="PIRSR630616-3"/>
    </source>
</evidence>
<keyword evidence="5 7" id="KW-0067">ATP-binding</keyword>
<dbReference type="FunFam" id="1.10.510.10:FF:000945">
    <property type="entry name" value="Uncharacterized protein"/>
    <property type="match status" value="1"/>
</dbReference>
<accession>A0A8S1NTY0</accession>